<accession>A0A6A7B3W4</accession>
<evidence type="ECO:0000313" key="1">
    <source>
        <dbReference type="EMBL" id="KAF2850130.1"/>
    </source>
</evidence>
<dbReference type="AlphaFoldDB" id="A0A6A7B3W4"/>
<dbReference type="Proteomes" id="UP000799423">
    <property type="component" value="Unassembled WGS sequence"/>
</dbReference>
<keyword evidence="2" id="KW-1185">Reference proteome</keyword>
<gene>
    <name evidence="1" type="ORF">T440DRAFT_451244</name>
</gene>
<sequence length="610" mass="68205">MKTSQSFHASVNIPPNEYGHIITDRIVRTRARHTLEIIPENDQIEARTREYRFSMLRTLHEFATSFSDTENAPDATHLVQSFIKLATTLADSKALAFPLKIETAAEDSHAEVRSLEVEWDSHPFSFSNDKSANTQTTVPHHLLESVTHPLSIALLAYHFGGPVNAAHSARKHTWRCGPSSGASTPDFHVEGGVDGVFKDVRVTVVWEEQGPTLVGPTGKHDVFLTGDATPLPLAISKSIHDQDLHLPLNIIYNHGDATLYYDCQDPTVVRNSVSLDFHLNAVTTDTFQLLSVVPDQQDIDKLTLTALVTRFPVANYTARFQSLLYGKDAVAAILRKLASLHMPVVAPPVYDQSDHAITSRFQDYNNNNVQHIPFVISSRPSDIPLAGVYRSPVSFLDSICAKALRDIHRPIGHNLFPQNIIDQKREDARKFIRDLPEELISSQLANYANMLILIPYTSSDLLTTLSLHNLAANMERRCLELVAFGFVDPIVDMSSIAALASAFGAALNGLKEIHVNHEPWIEEADLMMFRTRCLYLFWCVDWFVCYLVNPMEGPFMMLDAQKLSGHLSTVRQEMAQTAHLLLRNWVAWGMFMEGLPQGGFFVRQSAGFGK</sequence>
<protein>
    <submittedName>
        <fullName evidence="1">Uncharacterized protein</fullName>
    </submittedName>
</protein>
<name>A0A6A7B3W4_9PLEO</name>
<evidence type="ECO:0000313" key="2">
    <source>
        <dbReference type="Proteomes" id="UP000799423"/>
    </source>
</evidence>
<dbReference type="EMBL" id="MU006308">
    <property type="protein sequence ID" value="KAF2850130.1"/>
    <property type="molecule type" value="Genomic_DNA"/>
</dbReference>
<organism evidence="1 2">
    <name type="scientific">Plenodomus tracheiphilus IPT5</name>
    <dbReference type="NCBI Taxonomy" id="1408161"/>
    <lineage>
        <taxon>Eukaryota</taxon>
        <taxon>Fungi</taxon>
        <taxon>Dikarya</taxon>
        <taxon>Ascomycota</taxon>
        <taxon>Pezizomycotina</taxon>
        <taxon>Dothideomycetes</taxon>
        <taxon>Pleosporomycetidae</taxon>
        <taxon>Pleosporales</taxon>
        <taxon>Pleosporineae</taxon>
        <taxon>Leptosphaeriaceae</taxon>
        <taxon>Plenodomus</taxon>
    </lineage>
</organism>
<proteinExistence type="predicted"/>
<dbReference type="OrthoDB" id="3932667at2759"/>
<reference evidence="1" key="1">
    <citation type="submission" date="2020-01" db="EMBL/GenBank/DDBJ databases">
        <authorList>
            <consortium name="DOE Joint Genome Institute"/>
            <person name="Haridas S."/>
            <person name="Albert R."/>
            <person name="Binder M."/>
            <person name="Bloem J."/>
            <person name="Labutti K."/>
            <person name="Salamov A."/>
            <person name="Andreopoulos B."/>
            <person name="Baker S.E."/>
            <person name="Barry K."/>
            <person name="Bills G."/>
            <person name="Bluhm B.H."/>
            <person name="Cannon C."/>
            <person name="Castanera R."/>
            <person name="Culley D.E."/>
            <person name="Daum C."/>
            <person name="Ezra D."/>
            <person name="Gonzalez J.B."/>
            <person name="Henrissat B."/>
            <person name="Kuo A."/>
            <person name="Liang C."/>
            <person name="Lipzen A."/>
            <person name="Lutzoni F."/>
            <person name="Magnuson J."/>
            <person name="Mondo S."/>
            <person name="Nolan M."/>
            <person name="Ohm R."/>
            <person name="Pangilinan J."/>
            <person name="Park H.-J."/>
            <person name="Ramirez L."/>
            <person name="Alfaro M."/>
            <person name="Sun H."/>
            <person name="Tritt A."/>
            <person name="Yoshinaga Y."/>
            <person name="Zwiers L.-H."/>
            <person name="Turgeon B.G."/>
            <person name="Goodwin S.B."/>
            <person name="Spatafora J.W."/>
            <person name="Crous P.W."/>
            <person name="Grigoriev I.V."/>
        </authorList>
    </citation>
    <scope>NUCLEOTIDE SEQUENCE</scope>
    <source>
        <strain evidence="1">IPT5</strain>
    </source>
</reference>